<gene>
    <name evidence="2" type="ORF">NEA10_02820</name>
</gene>
<evidence type="ECO:0000256" key="1">
    <source>
        <dbReference type="SAM" id="MobiDB-lite"/>
    </source>
</evidence>
<keyword evidence="3" id="KW-1185">Reference proteome</keyword>
<feature type="region of interest" description="Disordered" evidence="1">
    <location>
        <begin position="31"/>
        <end position="58"/>
    </location>
</feature>
<dbReference type="Proteomes" id="UP001056708">
    <property type="component" value="Chromosome"/>
</dbReference>
<dbReference type="RefSeq" id="WP_252663707.1">
    <property type="nucleotide sequence ID" value="NZ_CP098611.1"/>
</dbReference>
<dbReference type="EMBL" id="CP098611">
    <property type="protein sequence ID" value="USR91676.1"/>
    <property type="molecule type" value="Genomic_DNA"/>
</dbReference>
<organism evidence="2 3">
    <name type="scientific">Phormidium yuhuli AB48</name>
    <dbReference type="NCBI Taxonomy" id="2940671"/>
    <lineage>
        <taxon>Bacteria</taxon>
        <taxon>Bacillati</taxon>
        <taxon>Cyanobacteriota</taxon>
        <taxon>Cyanophyceae</taxon>
        <taxon>Oscillatoriophycideae</taxon>
        <taxon>Oscillatoriales</taxon>
        <taxon>Oscillatoriaceae</taxon>
        <taxon>Phormidium</taxon>
        <taxon>Phormidium yuhuli</taxon>
    </lineage>
</organism>
<feature type="compositionally biased region" description="Basic and acidic residues" evidence="1">
    <location>
        <begin position="40"/>
        <end position="53"/>
    </location>
</feature>
<accession>A0ABY5ATL0</accession>
<evidence type="ECO:0008006" key="4">
    <source>
        <dbReference type="Google" id="ProtNLM"/>
    </source>
</evidence>
<evidence type="ECO:0000313" key="2">
    <source>
        <dbReference type="EMBL" id="USR91676.1"/>
    </source>
</evidence>
<sequence>MNNDRNSLSPEEERLAQRFLAWLLQEVIPNDDPNPGAGVESHRSLSQTRDHDPSSITDESIMQTRFQALLKRRIQQEIQNNPPLFPWETTEVWEYANDPIDEEADSRVPTNVWLPQLAQLRLPIAISEATLAQLLVRCQQVLRTSLRQGERLVAAVEGLFPERTEELNIWTERVLLWSTSRSGETLIEPSEGEFPRSYEGATPTQQMLLSLLAAKEIVESLSLNVSASHPSDRRQWLTAQGLLQLDAEYRCHGELPQLRVCCQIPDGGRVQLRGEGAIATGQRSTPGSVTVELADIQPQQTYTLEIHLDASEQSPLVFAICPTS</sequence>
<name>A0ABY5ATL0_9CYAN</name>
<proteinExistence type="predicted"/>
<protein>
    <recommendedName>
        <fullName evidence="4">PatU</fullName>
    </recommendedName>
</protein>
<reference evidence="2" key="1">
    <citation type="submission" date="2022-06" db="EMBL/GenBank/DDBJ databases">
        <title>Genome sequence of Phormidium yuhuli AB48 isolated from an industrial photobioreactor environment.</title>
        <authorList>
            <person name="Qiu Y."/>
            <person name="Noonan A.J.C."/>
            <person name="Dofher K."/>
            <person name="Koch M."/>
            <person name="Kieft B."/>
            <person name="Lin X."/>
            <person name="Ziels R.M."/>
            <person name="Hallam S.J."/>
        </authorList>
    </citation>
    <scope>NUCLEOTIDE SEQUENCE</scope>
    <source>
        <strain evidence="2">AB48</strain>
    </source>
</reference>
<evidence type="ECO:0000313" key="3">
    <source>
        <dbReference type="Proteomes" id="UP001056708"/>
    </source>
</evidence>